<reference evidence="11 12" key="1">
    <citation type="submission" date="2013-10" db="EMBL/GenBank/DDBJ databases">
        <authorList>
            <person name="Ichikawa N."/>
            <person name="Kimura A."/>
            <person name="Ohji S."/>
            <person name="Hosoyama A."/>
            <person name="Fujita N."/>
        </authorList>
    </citation>
    <scope>NUCLEOTIDE SEQUENCE [LARGE SCALE GENOMIC DNA]</scope>
    <source>
        <strain evidence="11 12">NBRC 102217</strain>
    </source>
</reference>
<feature type="transmembrane region" description="Helical" evidence="10">
    <location>
        <begin position="21"/>
        <end position="40"/>
    </location>
</feature>
<keyword evidence="9 10" id="KW-0472">Membrane</keyword>
<dbReference type="InterPro" id="IPR045584">
    <property type="entry name" value="Pilin-like"/>
</dbReference>
<dbReference type="SUPFAM" id="SSF54523">
    <property type="entry name" value="Pili subunits"/>
    <property type="match status" value="1"/>
</dbReference>
<protein>
    <recommendedName>
        <fullName evidence="3">Type II secretion system protein J</fullName>
    </recommendedName>
</protein>
<evidence type="ECO:0000256" key="9">
    <source>
        <dbReference type="ARBA" id="ARBA00023136"/>
    </source>
</evidence>
<comment type="similarity">
    <text evidence="2">Belongs to the GSP J family.</text>
</comment>
<dbReference type="GO" id="GO:0015627">
    <property type="term" value="C:type II protein secretion system complex"/>
    <property type="evidence" value="ECO:0007669"/>
    <property type="project" value="InterPro"/>
</dbReference>
<evidence type="ECO:0000256" key="1">
    <source>
        <dbReference type="ARBA" id="ARBA00004377"/>
    </source>
</evidence>
<dbReference type="NCBIfam" id="TIGR01711">
    <property type="entry name" value="gspJ"/>
    <property type="match status" value="1"/>
</dbReference>
<dbReference type="InterPro" id="IPR010055">
    <property type="entry name" value="T2SS_protein-GspJ"/>
</dbReference>
<dbReference type="GO" id="GO:0005886">
    <property type="term" value="C:plasma membrane"/>
    <property type="evidence" value="ECO:0007669"/>
    <property type="project" value="UniProtKB-SubCell"/>
</dbReference>
<reference evidence="11 12" key="2">
    <citation type="submission" date="2013-11" db="EMBL/GenBank/DDBJ databases">
        <title>Whole genome shotgun sequence of Vibrio halioticoli NBRC 102217.</title>
        <authorList>
            <person name="Isaki S."/>
            <person name="Kimura A."/>
            <person name="Ohji S."/>
            <person name="Hosoyama A."/>
            <person name="Fujita N."/>
            <person name="Hashimoto M."/>
            <person name="Hosoyama Y."/>
            <person name="Yamazoe A."/>
        </authorList>
    </citation>
    <scope>NUCLEOTIDE SEQUENCE [LARGE SCALE GENOMIC DNA]</scope>
    <source>
        <strain evidence="11 12">NBRC 102217</strain>
    </source>
</reference>
<comment type="caution">
    <text evidence="11">The sequence shown here is derived from an EMBL/GenBank/DDBJ whole genome shotgun (WGS) entry which is preliminary data.</text>
</comment>
<dbReference type="Gene3D" id="3.10.610.10">
    <property type="entry name" value="GSPII I/J protein-like"/>
    <property type="match status" value="1"/>
</dbReference>
<sequence length="224" mass="25774">MFRCNSMARYNKAKGFTLIEVLVAIAVFASLSIAAYQVVFQVQLSNTQSQEKLGRLQQLQATLVYLDSDFRQIAVRRFRNDGEEAGTEESGQSLLYWKDNLLDSDAKGVLFTRLGWINPQQQFPRGEITKVGYRIQGDKLERVWWRYPDTPAAQEGIVTPLLDKVEKFDMRFYNGEAWVKEWVDSDALPKAIAVDLTLEDYGKLERIYLTADGKFERINEDTPE</sequence>
<keyword evidence="8 10" id="KW-1133">Transmembrane helix</keyword>
<dbReference type="Proteomes" id="UP000017800">
    <property type="component" value="Unassembled WGS sequence"/>
</dbReference>
<dbReference type="AlphaFoldDB" id="V5FDQ5"/>
<evidence type="ECO:0000256" key="8">
    <source>
        <dbReference type="ARBA" id="ARBA00022989"/>
    </source>
</evidence>
<name>V5FDQ5_9VIBR</name>
<dbReference type="Gene3D" id="2.10.70.20">
    <property type="entry name" value="gspk-gspi-gspj complex like domains"/>
    <property type="match status" value="1"/>
</dbReference>
<dbReference type="GO" id="GO:0015628">
    <property type="term" value="P:protein secretion by the type II secretion system"/>
    <property type="evidence" value="ECO:0007669"/>
    <property type="project" value="InterPro"/>
</dbReference>
<keyword evidence="4" id="KW-1003">Cell membrane</keyword>
<gene>
    <name evidence="11" type="primary">gspJ</name>
    <name evidence="11" type="ORF">VHA01S_003_00170</name>
</gene>
<dbReference type="NCBIfam" id="TIGR02532">
    <property type="entry name" value="IV_pilin_GFxxxE"/>
    <property type="match status" value="1"/>
</dbReference>
<dbReference type="Pfam" id="PF11612">
    <property type="entry name" value="T2SSJ"/>
    <property type="match status" value="1"/>
</dbReference>
<organism evidence="11 12">
    <name type="scientific">Vibrio halioticoli NBRC 102217</name>
    <dbReference type="NCBI Taxonomy" id="1219072"/>
    <lineage>
        <taxon>Bacteria</taxon>
        <taxon>Pseudomonadati</taxon>
        <taxon>Pseudomonadota</taxon>
        <taxon>Gammaproteobacteria</taxon>
        <taxon>Vibrionales</taxon>
        <taxon>Vibrionaceae</taxon>
        <taxon>Vibrio</taxon>
    </lineage>
</organism>
<evidence type="ECO:0000313" key="12">
    <source>
        <dbReference type="Proteomes" id="UP000017800"/>
    </source>
</evidence>
<dbReference type="InterPro" id="IPR012902">
    <property type="entry name" value="N_methyl_site"/>
</dbReference>
<dbReference type="PANTHER" id="PTHR39583:SF2">
    <property type="entry name" value="TYPE II SECRETION SYSTEM PROTEIN J"/>
    <property type="match status" value="1"/>
</dbReference>
<keyword evidence="6" id="KW-0997">Cell inner membrane</keyword>
<dbReference type="EMBL" id="BAUJ01000003">
    <property type="protein sequence ID" value="GAD87941.1"/>
    <property type="molecule type" value="Genomic_DNA"/>
</dbReference>
<proteinExistence type="inferred from homology"/>
<dbReference type="PROSITE" id="PS00409">
    <property type="entry name" value="PROKAR_NTER_METHYL"/>
    <property type="match status" value="1"/>
</dbReference>
<dbReference type="InterPro" id="IPR051621">
    <property type="entry name" value="T2SS_protein_J"/>
</dbReference>
<evidence type="ECO:0000256" key="6">
    <source>
        <dbReference type="ARBA" id="ARBA00022519"/>
    </source>
</evidence>
<evidence type="ECO:0000256" key="5">
    <source>
        <dbReference type="ARBA" id="ARBA00022481"/>
    </source>
</evidence>
<keyword evidence="5" id="KW-0488">Methylation</keyword>
<comment type="subcellular location">
    <subcellularLocation>
        <location evidence="1">Cell inner membrane</location>
        <topology evidence="1">Single-pass membrane protein</topology>
    </subcellularLocation>
</comment>
<dbReference type="PANTHER" id="PTHR39583">
    <property type="entry name" value="TYPE II SECRETION SYSTEM PROTEIN J-RELATED"/>
    <property type="match status" value="1"/>
</dbReference>
<evidence type="ECO:0000256" key="4">
    <source>
        <dbReference type="ARBA" id="ARBA00022475"/>
    </source>
</evidence>
<evidence type="ECO:0000256" key="3">
    <source>
        <dbReference type="ARBA" id="ARBA00021539"/>
    </source>
</evidence>
<dbReference type="Pfam" id="PF07963">
    <property type="entry name" value="N_methyl"/>
    <property type="match status" value="1"/>
</dbReference>
<accession>V5FDQ5</accession>
<evidence type="ECO:0000256" key="10">
    <source>
        <dbReference type="SAM" id="Phobius"/>
    </source>
</evidence>
<evidence type="ECO:0000313" key="11">
    <source>
        <dbReference type="EMBL" id="GAD87941.1"/>
    </source>
</evidence>
<evidence type="ECO:0000256" key="7">
    <source>
        <dbReference type="ARBA" id="ARBA00022692"/>
    </source>
</evidence>
<keyword evidence="12" id="KW-1185">Reference proteome</keyword>
<dbReference type="eggNOG" id="COG4795">
    <property type="taxonomic scope" value="Bacteria"/>
</dbReference>
<keyword evidence="7 10" id="KW-0812">Transmembrane</keyword>
<evidence type="ECO:0000256" key="2">
    <source>
        <dbReference type="ARBA" id="ARBA00011084"/>
    </source>
</evidence>